<evidence type="ECO:0000256" key="14">
    <source>
        <dbReference type="SAM" id="MobiDB-lite"/>
    </source>
</evidence>
<dbReference type="InterPro" id="IPR008427">
    <property type="entry name" value="Extracellular_membr_CFEM_dom"/>
</dbReference>
<evidence type="ECO:0000313" key="17">
    <source>
        <dbReference type="EMBL" id="KZP30868.1"/>
    </source>
</evidence>
<dbReference type="GO" id="GO:0046872">
    <property type="term" value="F:metal ion binding"/>
    <property type="evidence" value="ECO:0007669"/>
    <property type="project" value="UniProtKB-KW"/>
</dbReference>
<dbReference type="GO" id="GO:0005576">
    <property type="term" value="C:extracellular region"/>
    <property type="evidence" value="ECO:0007669"/>
    <property type="project" value="UniProtKB-SubCell"/>
</dbReference>
<keyword evidence="5" id="KW-0964">Secreted</keyword>
<evidence type="ECO:0000256" key="4">
    <source>
        <dbReference type="ARBA" id="ARBA00022475"/>
    </source>
</evidence>
<comment type="similarity">
    <text evidence="3">Belongs to the RBT5 family.</text>
</comment>
<keyword evidence="6" id="KW-0349">Heme</keyword>
<evidence type="ECO:0000256" key="5">
    <source>
        <dbReference type="ARBA" id="ARBA00022525"/>
    </source>
</evidence>
<evidence type="ECO:0000256" key="6">
    <source>
        <dbReference type="ARBA" id="ARBA00022617"/>
    </source>
</evidence>
<feature type="chain" id="PRO_5007880210" description="CFEM domain-containing protein" evidence="15">
    <location>
        <begin position="19"/>
        <end position="120"/>
    </location>
</feature>
<dbReference type="InterPro" id="IPR051735">
    <property type="entry name" value="CFEM_domain"/>
</dbReference>
<keyword evidence="4" id="KW-1003">Cell membrane</keyword>
<evidence type="ECO:0000256" key="12">
    <source>
        <dbReference type="ARBA" id="ARBA00023180"/>
    </source>
</evidence>
<feature type="region of interest" description="Disordered" evidence="14">
    <location>
        <begin position="100"/>
        <end position="120"/>
    </location>
</feature>
<evidence type="ECO:0000256" key="9">
    <source>
        <dbReference type="ARBA" id="ARBA00023004"/>
    </source>
</evidence>
<evidence type="ECO:0000256" key="13">
    <source>
        <dbReference type="ARBA" id="ARBA00023288"/>
    </source>
</evidence>
<gene>
    <name evidence="17" type="ORF">FIBSPDRAFT_95271</name>
</gene>
<dbReference type="STRING" id="436010.A0A166TQJ2"/>
<evidence type="ECO:0000256" key="10">
    <source>
        <dbReference type="ARBA" id="ARBA00023136"/>
    </source>
</evidence>
<reference evidence="17 18" key="1">
    <citation type="journal article" date="2016" name="Mol. Biol. Evol.">
        <title>Comparative Genomics of Early-Diverging Mushroom-Forming Fungi Provides Insights into the Origins of Lignocellulose Decay Capabilities.</title>
        <authorList>
            <person name="Nagy L.G."/>
            <person name="Riley R."/>
            <person name="Tritt A."/>
            <person name="Adam C."/>
            <person name="Daum C."/>
            <person name="Floudas D."/>
            <person name="Sun H."/>
            <person name="Yadav J.S."/>
            <person name="Pangilinan J."/>
            <person name="Larsson K.H."/>
            <person name="Matsuura K."/>
            <person name="Barry K."/>
            <person name="Labutti K."/>
            <person name="Kuo R."/>
            <person name="Ohm R.A."/>
            <person name="Bhattacharya S.S."/>
            <person name="Shirouzu T."/>
            <person name="Yoshinaga Y."/>
            <person name="Martin F.M."/>
            <person name="Grigoriev I.V."/>
            <person name="Hibbett D.S."/>
        </authorList>
    </citation>
    <scope>NUCLEOTIDE SEQUENCE [LARGE SCALE GENOMIC DNA]</scope>
    <source>
        <strain evidence="17 18">CBS 109695</strain>
    </source>
</reference>
<evidence type="ECO:0000313" key="18">
    <source>
        <dbReference type="Proteomes" id="UP000076532"/>
    </source>
</evidence>
<evidence type="ECO:0000256" key="7">
    <source>
        <dbReference type="ARBA" id="ARBA00022723"/>
    </source>
</evidence>
<evidence type="ECO:0000256" key="11">
    <source>
        <dbReference type="ARBA" id="ARBA00023157"/>
    </source>
</evidence>
<dbReference type="PROSITE" id="PS52012">
    <property type="entry name" value="CFEM"/>
    <property type="match status" value="1"/>
</dbReference>
<keyword evidence="13" id="KW-0449">Lipoprotein</keyword>
<name>A0A166TQJ2_9AGAM</name>
<dbReference type="AlphaFoldDB" id="A0A166TQJ2"/>
<dbReference type="GO" id="GO:0005886">
    <property type="term" value="C:plasma membrane"/>
    <property type="evidence" value="ECO:0007669"/>
    <property type="project" value="UniProtKB-SubCell"/>
</dbReference>
<organism evidence="17 18">
    <name type="scientific">Athelia psychrophila</name>
    <dbReference type="NCBI Taxonomy" id="1759441"/>
    <lineage>
        <taxon>Eukaryota</taxon>
        <taxon>Fungi</taxon>
        <taxon>Dikarya</taxon>
        <taxon>Basidiomycota</taxon>
        <taxon>Agaricomycotina</taxon>
        <taxon>Agaricomycetes</taxon>
        <taxon>Agaricomycetidae</taxon>
        <taxon>Atheliales</taxon>
        <taxon>Atheliaceae</taxon>
        <taxon>Athelia</taxon>
    </lineage>
</organism>
<keyword evidence="18" id="KW-1185">Reference proteome</keyword>
<evidence type="ECO:0000256" key="2">
    <source>
        <dbReference type="ARBA" id="ARBA00004613"/>
    </source>
</evidence>
<sequence length="120" mass="11616">MRFSTVLLTLSAIASASASVYPRQSLPSCALPCLANADFGNCGNTDNSCLCKSPAFVNGTTTCIESACSGSDLANAIAYSQALCAAVGVTLTSTPVAASTSASASASATSAASSSSAVSS</sequence>
<dbReference type="PANTHER" id="PTHR37928:SF2">
    <property type="entry name" value="GPI ANCHORED CFEM DOMAIN PROTEIN (AFU_ORTHOLOGUE AFUA_6G10580)"/>
    <property type="match status" value="1"/>
</dbReference>
<keyword evidence="12" id="KW-0325">Glycoprotein</keyword>
<evidence type="ECO:0000256" key="1">
    <source>
        <dbReference type="ARBA" id="ARBA00004609"/>
    </source>
</evidence>
<feature type="domain" description="CFEM" evidence="16">
    <location>
        <begin position="1"/>
        <end position="111"/>
    </location>
</feature>
<keyword evidence="8 15" id="KW-0732">Signal</keyword>
<evidence type="ECO:0000256" key="15">
    <source>
        <dbReference type="SAM" id="SignalP"/>
    </source>
</evidence>
<evidence type="ECO:0000256" key="8">
    <source>
        <dbReference type="ARBA" id="ARBA00022729"/>
    </source>
</evidence>
<keyword evidence="11" id="KW-1015">Disulfide bond</keyword>
<evidence type="ECO:0000256" key="3">
    <source>
        <dbReference type="ARBA" id="ARBA00010031"/>
    </source>
</evidence>
<feature type="signal peptide" evidence="15">
    <location>
        <begin position="1"/>
        <end position="18"/>
    </location>
</feature>
<keyword evidence="7" id="KW-0479">Metal-binding</keyword>
<dbReference type="Proteomes" id="UP000076532">
    <property type="component" value="Unassembled WGS sequence"/>
</dbReference>
<dbReference type="OrthoDB" id="3065412at2759"/>
<evidence type="ECO:0000259" key="16">
    <source>
        <dbReference type="PROSITE" id="PS52012"/>
    </source>
</evidence>
<comment type="subcellular location">
    <subcellularLocation>
        <location evidence="1">Cell membrane</location>
        <topology evidence="1">Lipid-anchor</topology>
        <topology evidence="1">GPI-anchor</topology>
    </subcellularLocation>
    <subcellularLocation>
        <location evidence="2">Secreted</location>
    </subcellularLocation>
</comment>
<protein>
    <recommendedName>
        <fullName evidence="16">CFEM domain-containing protein</fullName>
    </recommendedName>
</protein>
<dbReference type="SMART" id="SM00747">
    <property type="entry name" value="CFEM"/>
    <property type="match status" value="1"/>
</dbReference>
<dbReference type="PANTHER" id="PTHR37928">
    <property type="entry name" value="CFEM DOMAIN PROTEIN (AFU_ORTHOLOGUE AFUA_6G14090)"/>
    <property type="match status" value="1"/>
</dbReference>
<accession>A0A166TQJ2</accession>
<keyword evidence="9" id="KW-0408">Iron</keyword>
<dbReference type="Pfam" id="PF05730">
    <property type="entry name" value="CFEM"/>
    <property type="match status" value="1"/>
</dbReference>
<dbReference type="EMBL" id="KV417492">
    <property type="protein sequence ID" value="KZP30868.1"/>
    <property type="molecule type" value="Genomic_DNA"/>
</dbReference>
<keyword evidence="10" id="KW-0472">Membrane</keyword>
<proteinExistence type="inferred from homology"/>